<sequence>MNKKLYMQFAGSCTFLIFAFLSYVVKFYPAWLQPFDNIITSVVRSLYPNWDGFFLWITQFGNVASIAILFLAMLFVLVYGKKYVDALWLSMGVITIAVVINPLLKLFFTRERPLLEHLVVETSFSFPSGHATASMVFYGSLILLVPLFIQSKAWCISLQTCLAIFILLIGISRIYLGVHFPTDILGGYCEGLTWLLFTYPIYRKQRLIKVLQKKQL</sequence>
<feature type="transmembrane region" description="Helical" evidence="1">
    <location>
        <begin position="86"/>
        <end position="108"/>
    </location>
</feature>
<dbReference type="PANTHER" id="PTHR14969:SF13">
    <property type="entry name" value="AT30094P"/>
    <property type="match status" value="1"/>
</dbReference>
<evidence type="ECO:0000256" key="1">
    <source>
        <dbReference type="SAM" id="Phobius"/>
    </source>
</evidence>
<dbReference type="PANTHER" id="PTHR14969">
    <property type="entry name" value="SPHINGOSINE-1-PHOSPHATE PHOSPHOHYDROLASE"/>
    <property type="match status" value="1"/>
</dbReference>
<keyword evidence="1" id="KW-0812">Transmembrane</keyword>
<feature type="domain" description="Phosphatidic acid phosphatase type 2/haloperoxidase" evidence="2">
    <location>
        <begin position="86"/>
        <end position="199"/>
    </location>
</feature>
<feature type="transmembrane region" description="Helical" evidence="1">
    <location>
        <begin position="184"/>
        <end position="202"/>
    </location>
</feature>
<dbReference type="CDD" id="cd03392">
    <property type="entry name" value="PAP2_like_2"/>
    <property type="match status" value="1"/>
</dbReference>
<feature type="transmembrane region" description="Helical" evidence="1">
    <location>
        <begin position="53"/>
        <end position="79"/>
    </location>
</feature>
<reference evidence="4" key="2">
    <citation type="journal article" date="2020" name="Int. Dairy J.">
        <title>Lactic acid bacterial diversity in Brie cheese focusing on salt concentration and pH of isolation medium and characterisation of halophilic and alkaliphilic lactic acid bacterial isolates.</title>
        <authorList>
            <person name="Unno R."/>
            <person name="Matsutani M."/>
            <person name="Suzuki T."/>
            <person name="Kodama K."/>
            <person name="Matsushita H."/>
            <person name="Yamasato K."/>
            <person name="Koizumi Y."/>
            <person name="Ishikawa M."/>
        </authorList>
    </citation>
    <scope>NUCLEOTIDE SEQUENCE</scope>
    <source>
        <strain evidence="4">7C1</strain>
        <strain evidence="3">8C4</strain>
    </source>
</reference>
<dbReference type="EMBL" id="BKBQ01000002">
    <property type="protein sequence ID" value="GEQ53337.1"/>
    <property type="molecule type" value="Genomic_DNA"/>
</dbReference>
<comment type="caution">
    <text evidence="4">The sequence shown here is derived from an EMBL/GenBank/DDBJ whole genome shotgun (WGS) entry which is preliminary data.</text>
</comment>
<keyword evidence="1" id="KW-0472">Membrane</keyword>
<dbReference type="KEGG" id="tkr:C7K43_09990"/>
<reference evidence="4" key="1">
    <citation type="submission" date="2019-08" db="EMBL/GenBank/DDBJ databases">
        <authorList>
            <person name="Ishikawa M."/>
            <person name="Suzuki T."/>
            <person name="Matsutani M."/>
        </authorList>
    </citation>
    <scope>NUCLEOTIDE SEQUENCE</scope>
    <source>
        <strain evidence="4">7C1</strain>
        <strain evidence="3">8C4</strain>
    </source>
</reference>
<name>A0AAN4UA70_9ENTE</name>
<dbReference type="EMBL" id="BKBO01000002">
    <property type="protein sequence ID" value="GEQ48326.1"/>
    <property type="molecule type" value="Genomic_DNA"/>
</dbReference>
<keyword evidence="1" id="KW-1133">Transmembrane helix</keyword>
<dbReference type="InterPro" id="IPR000326">
    <property type="entry name" value="PAP2/HPO"/>
</dbReference>
<gene>
    <name evidence="4" type="primary">pgpB</name>
    <name evidence="3" type="ORF">TK11N_01780</name>
    <name evidence="4" type="ORF">TK2N_01810</name>
</gene>
<protein>
    <submittedName>
        <fullName evidence="4">Membrane-associated phospholipid phosphatase</fullName>
    </submittedName>
</protein>
<keyword evidence="6" id="KW-1185">Reference proteome</keyword>
<evidence type="ECO:0000313" key="6">
    <source>
        <dbReference type="Proteomes" id="UP000886607"/>
    </source>
</evidence>
<dbReference type="SMART" id="SM00014">
    <property type="entry name" value="acidPPc"/>
    <property type="match status" value="1"/>
</dbReference>
<evidence type="ECO:0000313" key="4">
    <source>
        <dbReference type="EMBL" id="GEQ53337.1"/>
    </source>
</evidence>
<dbReference type="Pfam" id="PF01569">
    <property type="entry name" value="PAP2"/>
    <property type="match status" value="1"/>
</dbReference>
<evidence type="ECO:0000313" key="5">
    <source>
        <dbReference type="Proteomes" id="UP000886597"/>
    </source>
</evidence>
<dbReference type="Proteomes" id="UP000886597">
    <property type="component" value="Unassembled WGS sequence"/>
</dbReference>
<dbReference type="SUPFAM" id="SSF48317">
    <property type="entry name" value="Acid phosphatase/Vanadium-dependent haloperoxidase"/>
    <property type="match status" value="1"/>
</dbReference>
<accession>A0AAN4UA70</accession>
<organism evidence="4 5">
    <name type="scientific">Tetragenococcus koreensis</name>
    <dbReference type="NCBI Taxonomy" id="290335"/>
    <lineage>
        <taxon>Bacteria</taxon>
        <taxon>Bacillati</taxon>
        <taxon>Bacillota</taxon>
        <taxon>Bacilli</taxon>
        <taxon>Lactobacillales</taxon>
        <taxon>Enterococcaceae</taxon>
        <taxon>Tetragenococcus</taxon>
    </lineage>
</organism>
<dbReference type="Gene3D" id="1.20.144.10">
    <property type="entry name" value="Phosphatidic acid phosphatase type 2/haloperoxidase"/>
    <property type="match status" value="1"/>
</dbReference>
<dbReference type="InterPro" id="IPR036938">
    <property type="entry name" value="PAP2/HPO_sf"/>
</dbReference>
<dbReference type="AlphaFoldDB" id="A0AAN4UA70"/>
<evidence type="ECO:0000259" key="2">
    <source>
        <dbReference type="SMART" id="SM00014"/>
    </source>
</evidence>
<dbReference type="RefSeq" id="WP_124006706.1">
    <property type="nucleotide sequence ID" value="NZ_BJYN01000010.1"/>
</dbReference>
<feature type="transmembrane region" description="Helical" evidence="1">
    <location>
        <begin position="128"/>
        <end position="149"/>
    </location>
</feature>
<dbReference type="GeneID" id="69986273"/>
<feature type="transmembrane region" description="Helical" evidence="1">
    <location>
        <begin position="156"/>
        <end position="178"/>
    </location>
</feature>
<proteinExistence type="predicted"/>
<evidence type="ECO:0000313" key="3">
    <source>
        <dbReference type="EMBL" id="GEQ48326.1"/>
    </source>
</evidence>
<dbReference type="Proteomes" id="UP000886607">
    <property type="component" value="Unassembled WGS sequence"/>
</dbReference>